<dbReference type="AlphaFoldDB" id="A0A5N4EKH5"/>
<evidence type="ECO:0000256" key="1">
    <source>
        <dbReference type="SAM" id="MobiDB-lite"/>
    </source>
</evidence>
<dbReference type="Proteomes" id="UP000299084">
    <property type="component" value="Unassembled WGS sequence"/>
</dbReference>
<gene>
    <name evidence="2" type="ORF">Cadr_000000896</name>
</gene>
<reference evidence="2 3" key="1">
    <citation type="journal article" date="2019" name="Mol. Ecol. Resour.">
        <title>Improving Illumina assemblies with Hi-C and long reads: an example with the North African dromedary.</title>
        <authorList>
            <person name="Elbers J.P."/>
            <person name="Rogers M.F."/>
            <person name="Perelman P.L."/>
            <person name="Proskuryakova A.A."/>
            <person name="Serdyukova N.A."/>
            <person name="Johnson W.E."/>
            <person name="Horin P."/>
            <person name="Corander J."/>
            <person name="Murphy D."/>
            <person name="Burger P.A."/>
        </authorList>
    </citation>
    <scope>NUCLEOTIDE SEQUENCE [LARGE SCALE GENOMIC DNA]</scope>
    <source>
        <strain evidence="2">Drom800</strain>
        <tissue evidence="2">Blood</tissue>
    </source>
</reference>
<name>A0A5N4EKH5_CAMDR</name>
<feature type="compositionally biased region" description="Basic residues" evidence="1">
    <location>
        <begin position="40"/>
        <end position="51"/>
    </location>
</feature>
<accession>A0A5N4EKH5</accession>
<comment type="caution">
    <text evidence="2">The sequence shown here is derived from an EMBL/GenBank/DDBJ whole genome shotgun (WGS) entry which is preliminary data.</text>
</comment>
<feature type="compositionally biased region" description="Basic residues" evidence="1">
    <location>
        <begin position="160"/>
        <end position="172"/>
    </location>
</feature>
<organism evidence="2 3">
    <name type="scientific">Camelus dromedarius</name>
    <name type="common">Dromedary</name>
    <name type="synonym">Arabian camel</name>
    <dbReference type="NCBI Taxonomy" id="9838"/>
    <lineage>
        <taxon>Eukaryota</taxon>
        <taxon>Metazoa</taxon>
        <taxon>Chordata</taxon>
        <taxon>Craniata</taxon>
        <taxon>Vertebrata</taxon>
        <taxon>Euteleostomi</taxon>
        <taxon>Mammalia</taxon>
        <taxon>Eutheria</taxon>
        <taxon>Laurasiatheria</taxon>
        <taxon>Artiodactyla</taxon>
        <taxon>Tylopoda</taxon>
        <taxon>Camelidae</taxon>
        <taxon>Camelus</taxon>
    </lineage>
</organism>
<proteinExistence type="predicted"/>
<feature type="compositionally biased region" description="Low complexity" evidence="1">
    <location>
        <begin position="27"/>
        <end position="39"/>
    </location>
</feature>
<feature type="region of interest" description="Disordered" evidence="1">
    <location>
        <begin position="24"/>
        <end position="62"/>
    </location>
</feature>
<keyword evidence="3" id="KW-1185">Reference proteome</keyword>
<feature type="region of interest" description="Disordered" evidence="1">
    <location>
        <begin position="154"/>
        <end position="182"/>
    </location>
</feature>
<evidence type="ECO:0000313" key="3">
    <source>
        <dbReference type="Proteomes" id="UP000299084"/>
    </source>
</evidence>
<evidence type="ECO:0000313" key="2">
    <source>
        <dbReference type="EMBL" id="KAB1283486.1"/>
    </source>
</evidence>
<dbReference type="EMBL" id="JWIN03000001">
    <property type="protein sequence ID" value="KAB1283486.1"/>
    <property type="molecule type" value="Genomic_DNA"/>
</dbReference>
<protein>
    <submittedName>
        <fullName evidence="2">Uncharacterized protein</fullName>
    </submittedName>
</protein>
<sequence length="329" mass="36771">MKKVERQEVAGDYLATVFEPVTPIKEAPATAFAPTTTTTKRPRRPRPKTKTTPHPEVPQTKLVPATIPEPGILRTEAPGTTVVPATVFEPVTPIKEAPATAFDLEPVTFTTETSGTALVPTDLEPVTLRPEAPGTALVPTADFEPVTFRTEAWVTTKASKTSKRTRRPRPKPKTTPTPEAPQAKLGKCGFLVKGGLTEFLYVYRIRDHFEVLMTTLYSSHCSLSVQTYELIIIHMIFSTVLEPVTLRTKAPETTLGNDILCSSTLFLLLIVNPFHHHHNHIITSFIRRSDHPLLFFNFIFLFIKSIEDSKKKLPVGFKRKAWTEYLSTM</sequence>